<dbReference type="Pfam" id="PF00170">
    <property type="entry name" value="bZIP_1"/>
    <property type="match status" value="1"/>
</dbReference>
<evidence type="ECO:0000313" key="5">
    <source>
        <dbReference type="EMBL" id="KPM35226.1"/>
    </source>
</evidence>
<dbReference type="InterPro" id="IPR050936">
    <property type="entry name" value="AP-1-like"/>
</dbReference>
<dbReference type="PROSITE" id="PS50217">
    <property type="entry name" value="BZIP"/>
    <property type="match status" value="1"/>
</dbReference>
<protein>
    <recommendedName>
        <fullName evidence="4">BZIP domain-containing protein</fullName>
    </recommendedName>
</protein>
<evidence type="ECO:0000256" key="3">
    <source>
        <dbReference type="SAM" id="MobiDB-lite"/>
    </source>
</evidence>
<reference evidence="5 6" key="1">
    <citation type="submission" date="2015-09" db="EMBL/GenBank/DDBJ databases">
        <title>Draft genome of a European isolate of the apple canker pathogen Neonectria ditissima.</title>
        <authorList>
            <person name="Gomez-Cortecero A."/>
            <person name="Harrison R.J."/>
            <person name="Armitage A.D."/>
        </authorList>
    </citation>
    <scope>NUCLEOTIDE SEQUENCE [LARGE SCALE GENOMIC DNA]</scope>
    <source>
        <strain evidence="5 6">R09/05</strain>
    </source>
</reference>
<dbReference type="CDD" id="cd14688">
    <property type="entry name" value="bZIP_YAP"/>
    <property type="match status" value="1"/>
</dbReference>
<comment type="caution">
    <text evidence="5">The sequence shown here is derived from an EMBL/GenBank/DDBJ whole genome shotgun (WGS) entry which is preliminary data.</text>
</comment>
<sequence length="296" mass="32818">MDDFTYDCPSSQPYHHFMSIPSVASPHSGPGAFSTSAPVLPFSLQEPFKTHSHHLNKHFSPFSYGQGYSTNSSPTSSFPSHPSQDFFSAHSAQHQPRHGGVASAMKIGKLDSATSEDNDELSPAQSRRKAQNRTAQQAFRKRKEKHVKDLEAKLADLEATQKETTAENERLKRDLTKVSTENQILRMRSISSASTASPGRFNSSEFYFNILQNQPNKTPSRRITTSRDGERLLAAGATWDFILNHKLFKKGLVDVGSVSEYLKNCARCDGNGPVFRESSIIAAIEQSVVSRTDNLL</sequence>
<gene>
    <name evidence="5" type="ORF">AK830_g11350</name>
</gene>
<feature type="domain" description="BZIP" evidence="4">
    <location>
        <begin position="122"/>
        <end position="185"/>
    </location>
</feature>
<dbReference type="InterPro" id="IPR046347">
    <property type="entry name" value="bZIP_sf"/>
</dbReference>
<dbReference type="GO" id="GO:0000976">
    <property type="term" value="F:transcription cis-regulatory region binding"/>
    <property type="evidence" value="ECO:0007669"/>
    <property type="project" value="InterPro"/>
</dbReference>
<evidence type="ECO:0000313" key="6">
    <source>
        <dbReference type="Proteomes" id="UP000050424"/>
    </source>
</evidence>
<keyword evidence="2" id="KW-0539">Nucleus</keyword>
<dbReference type="SMART" id="SM00338">
    <property type="entry name" value="BRLZ"/>
    <property type="match status" value="1"/>
</dbReference>
<dbReference type="SUPFAM" id="SSF57959">
    <property type="entry name" value="Leucine zipper domain"/>
    <property type="match status" value="1"/>
</dbReference>
<organism evidence="5 6">
    <name type="scientific">Neonectria ditissima</name>
    <dbReference type="NCBI Taxonomy" id="78410"/>
    <lineage>
        <taxon>Eukaryota</taxon>
        <taxon>Fungi</taxon>
        <taxon>Dikarya</taxon>
        <taxon>Ascomycota</taxon>
        <taxon>Pezizomycotina</taxon>
        <taxon>Sordariomycetes</taxon>
        <taxon>Hypocreomycetidae</taxon>
        <taxon>Hypocreales</taxon>
        <taxon>Nectriaceae</taxon>
        <taxon>Neonectria</taxon>
    </lineage>
</organism>
<evidence type="ECO:0000256" key="1">
    <source>
        <dbReference type="ARBA" id="ARBA00004123"/>
    </source>
</evidence>
<dbReference type="Gene3D" id="1.10.238.100">
    <property type="entry name" value="YAP1 redox domain. Chain B"/>
    <property type="match status" value="1"/>
</dbReference>
<dbReference type="PROSITE" id="PS00036">
    <property type="entry name" value="BZIP_BASIC"/>
    <property type="match status" value="1"/>
</dbReference>
<name>A0A0P7B1N3_9HYPO</name>
<feature type="region of interest" description="Disordered" evidence="3">
    <location>
        <begin position="70"/>
        <end position="147"/>
    </location>
</feature>
<comment type="subcellular location">
    <subcellularLocation>
        <location evidence="1">Nucleus</location>
    </subcellularLocation>
</comment>
<evidence type="ECO:0000259" key="4">
    <source>
        <dbReference type="PROSITE" id="PS50217"/>
    </source>
</evidence>
<feature type="compositionally biased region" description="Low complexity" evidence="3">
    <location>
        <begin position="70"/>
        <end position="83"/>
    </location>
</feature>
<evidence type="ECO:0000256" key="2">
    <source>
        <dbReference type="ARBA" id="ARBA00023242"/>
    </source>
</evidence>
<dbReference type="Proteomes" id="UP000050424">
    <property type="component" value="Unassembled WGS sequence"/>
</dbReference>
<dbReference type="AlphaFoldDB" id="A0A0P7B1N3"/>
<dbReference type="EMBL" id="LKCW01000266">
    <property type="protein sequence ID" value="KPM35226.1"/>
    <property type="molecule type" value="Genomic_DNA"/>
</dbReference>
<dbReference type="PANTHER" id="PTHR40621:SF8">
    <property type="entry name" value="AP-1-LIKE TRANSCRIPTION FACTOR YAP3"/>
    <property type="match status" value="1"/>
</dbReference>
<dbReference type="OrthoDB" id="4940293at2759"/>
<dbReference type="GO" id="GO:0001228">
    <property type="term" value="F:DNA-binding transcription activator activity, RNA polymerase II-specific"/>
    <property type="evidence" value="ECO:0007669"/>
    <property type="project" value="TreeGrafter"/>
</dbReference>
<accession>A0A0P7B1N3</accession>
<dbReference type="InterPro" id="IPR004827">
    <property type="entry name" value="bZIP"/>
</dbReference>
<dbReference type="Gene3D" id="1.20.5.170">
    <property type="match status" value="1"/>
</dbReference>
<keyword evidence="6" id="KW-1185">Reference proteome</keyword>
<proteinExistence type="predicted"/>
<dbReference type="STRING" id="78410.A0A0P7B1N3"/>
<dbReference type="GO" id="GO:0090575">
    <property type="term" value="C:RNA polymerase II transcription regulator complex"/>
    <property type="evidence" value="ECO:0007669"/>
    <property type="project" value="TreeGrafter"/>
</dbReference>
<dbReference type="PANTHER" id="PTHR40621">
    <property type="entry name" value="TRANSCRIPTION FACTOR KAPC-RELATED"/>
    <property type="match status" value="1"/>
</dbReference>